<dbReference type="OrthoDB" id="8737820at2"/>
<comment type="caution">
    <text evidence="2">The sequence shown here is derived from an EMBL/GenBank/DDBJ whole genome shotgun (WGS) entry which is preliminary data.</text>
</comment>
<proteinExistence type="predicted"/>
<protein>
    <submittedName>
        <fullName evidence="2">Uncharacterized protein</fullName>
    </submittedName>
</protein>
<accession>U2YM48</accession>
<organism evidence="2 3">
    <name type="scientific">Limimaricola cinnabarinus LL-001</name>
    <dbReference type="NCBI Taxonomy" id="1337093"/>
    <lineage>
        <taxon>Bacteria</taxon>
        <taxon>Pseudomonadati</taxon>
        <taxon>Pseudomonadota</taxon>
        <taxon>Alphaproteobacteria</taxon>
        <taxon>Rhodobacterales</taxon>
        <taxon>Paracoccaceae</taxon>
        <taxon>Limimaricola</taxon>
    </lineage>
</organism>
<dbReference type="EMBL" id="BATB01000031">
    <property type="protein sequence ID" value="GAD56221.1"/>
    <property type="molecule type" value="Genomic_DNA"/>
</dbReference>
<evidence type="ECO:0000256" key="1">
    <source>
        <dbReference type="SAM" id="MobiDB-lite"/>
    </source>
</evidence>
<gene>
    <name evidence="2" type="ORF">MBELCI_2273</name>
</gene>
<feature type="region of interest" description="Disordered" evidence="1">
    <location>
        <begin position="1"/>
        <end position="31"/>
    </location>
</feature>
<evidence type="ECO:0000313" key="3">
    <source>
        <dbReference type="Proteomes" id="UP000016566"/>
    </source>
</evidence>
<name>U2YM48_9RHOB</name>
<sequence>MTSQPEITLDPTPPVESPSTPTAPETGEVASVAPNITIEAETLKLSEGFSIDSLSAASGNSVIRARSDAAQEAKLQFDGDTGRYDLTLNYFDEADGNSTMAVLVNGQQVTEWTWDKDLGDNKANSNTRTSKVIEDIELAKGNTVTLRGTRDGSEPLRIDNLRFTQSGGSTETARETASVEDGATSAPAAPLHLEVDEFELTGFRVDDLGAGSGGTIIRRDGKGEHSAATTFEGADGTYDIALNYFDENDGESSFMFKLNGVELTSWVWDEDLGHSVANKDTLTQHVIEDVRLEKGDRLVLIGEDDGGEPLRVDSLDFTPNDLLVA</sequence>
<feature type="compositionally biased region" description="Low complexity" evidence="1">
    <location>
        <begin position="17"/>
        <end position="26"/>
    </location>
</feature>
<dbReference type="STRING" id="1337093.MBELCI_2273"/>
<dbReference type="RefSeq" id="WP_021694322.1">
    <property type="nucleotide sequence ID" value="NZ_BATB01000031.1"/>
</dbReference>
<evidence type="ECO:0000313" key="2">
    <source>
        <dbReference type="EMBL" id="GAD56221.1"/>
    </source>
</evidence>
<reference evidence="2" key="1">
    <citation type="journal article" date="2013" name="Genome Announc.">
        <title>Draft Genome Sequence of Loktanella cinnabarina LL-001T, Isolated from Deep-Sea Floor Sediment.</title>
        <authorList>
            <person name="Nishi S."/>
            <person name="Tsubouchi T."/>
            <person name="Takaki Y."/>
            <person name="Koyanagi R."/>
            <person name="Satoh N."/>
            <person name="Maruyama T."/>
            <person name="Hatada Y."/>
        </authorList>
    </citation>
    <scope>NUCLEOTIDE SEQUENCE [LARGE SCALE GENOMIC DNA]</scope>
    <source>
        <strain evidence="2">LL-001</strain>
    </source>
</reference>
<dbReference type="Proteomes" id="UP000016566">
    <property type="component" value="Unassembled WGS sequence"/>
</dbReference>
<dbReference type="CDD" id="cd02795">
    <property type="entry name" value="CBM6-CBM35-CBM36_like"/>
    <property type="match status" value="1"/>
</dbReference>
<dbReference type="AlphaFoldDB" id="U2YM48"/>
<feature type="region of interest" description="Disordered" evidence="1">
    <location>
        <begin position="165"/>
        <end position="184"/>
    </location>
</feature>
<keyword evidence="3" id="KW-1185">Reference proteome</keyword>
<dbReference type="Gene3D" id="2.60.120.260">
    <property type="entry name" value="Galactose-binding domain-like"/>
    <property type="match status" value="2"/>
</dbReference>
<dbReference type="eggNOG" id="COG2931">
    <property type="taxonomic scope" value="Bacteria"/>
</dbReference>